<sequence length="295" mass="32383">SILSRLRPDDLAKLAGGRLPADPAPTVVRSVARLTAQSKRRGSLRSRRTGQRMELFEAPGYSLLVRPAGEMQGEIVAVRPEGEGELVRSRDPEERVGKDRSRVRGARATIQWAAPVPLNTATGQKKAGVYIVVERSSGAPFYLAQSGGIGGEWSPRLHILHVFGVPTENFDIYIGTISAAKGLTVKDTKSRSPKWTASAFKVGDRDDEKLLRQDVEQVLLRYFENSSLPVQKNQQAKKPIMSAPAGIEVRHTGLVPKFLQRPLTKATSTAKHVPGKPGEWITTVQHDTQFEVPWG</sequence>
<reference evidence="1" key="1">
    <citation type="submission" date="2020-02" db="EMBL/GenBank/DDBJ databases">
        <authorList>
            <person name="Meier V. D."/>
        </authorList>
    </citation>
    <scope>NUCLEOTIDE SEQUENCE</scope>
    <source>
        <strain evidence="1">AVDCRST_MAG89</strain>
    </source>
</reference>
<gene>
    <name evidence="1" type="ORF">AVDCRST_MAG89-1588</name>
</gene>
<protein>
    <submittedName>
        <fullName evidence="1">Uncharacterized protein</fullName>
    </submittedName>
</protein>
<name>A0A6J4L0F4_9BACT</name>
<evidence type="ECO:0000313" key="1">
    <source>
        <dbReference type="EMBL" id="CAA9319648.1"/>
    </source>
</evidence>
<accession>A0A6J4L0F4</accession>
<dbReference type="AlphaFoldDB" id="A0A6J4L0F4"/>
<organism evidence="1">
    <name type="scientific">uncultured Gemmatimonadota bacterium</name>
    <dbReference type="NCBI Taxonomy" id="203437"/>
    <lineage>
        <taxon>Bacteria</taxon>
        <taxon>Pseudomonadati</taxon>
        <taxon>Gemmatimonadota</taxon>
        <taxon>environmental samples</taxon>
    </lineage>
</organism>
<proteinExistence type="predicted"/>
<dbReference type="EMBL" id="CADCTV010000340">
    <property type="protein sequence ID" value="CAA9319648.1"/>
    <property type="molecule type" value="Genomic_DNA"/>
</dbReference>
<feature type="non-terminal residue" evidence="1">
    <location>
        <position position="1"/>
    </location>
</feature>